<dbReference type="Proteomes" id="UP001497382">
    <property type="component" value="Unassembled WGS sequence"/>
</dbReference>
<comment type="caution">
    <text evidence="1">The sequence shown here is derived from an EMBL/GenBank/DDBJ whole genome shotgun (WGS) entry which is preliminary data.</text>
</comment>
<sequence>MKYEPNVQHVNICQGILQNVWMSAKGYRQVVNKPPDRLWV</sequence>
<evidence type="ECO:0008006" key="3">
    <source>
        <dbReference type="Google" id="ProtNLM"/>
    </source>
</evidence>
<keyword evidence="2" id="KW-1185">Reference proteome</keyword>
<dbReference type="EMBL" id="CAXIEN010000071">
    <property type="protein sequence ID" value="CAL1273974.1"/>
    <property type="molecule type" value="Genomic_DNA"/>
</dbReference>
<organism evidence="1 2">
    <name type="scientific">Larinioides sclopetarius</name>
    <dbReference type="NCBI Taxonomy" id="280406"/>
    <lineage>
        <taxon>Eukaryota</taxon>
        <taxon>Metazoa</taxon>
        <taxon>Ecdysozoa</taxon>
        <taxon>Arthropoda</taxon>
        <taxon>Chelicerata</taxon>
        <taxon>Arachnida</taxon>
        <taxon>Araneae</taxon>
        <taxon>Araneomorphae</taxon>
        <taxon>Entelegynae</taxon>
        <taxon>Araneoidea</taxon>
        <taxon>Araneidae</taxon>
        <taxon>Larinioides</taxon>
    </lineage>
</organism>
<evidence type="ECO:0000313" key="1">
    <source>
        <dbReference type="EMBL" id="CAL1273974.1"/>
    </source>
</evidence>
<name>A0AAV1ZQA9_9ARAC</name>
<gene>
    <name evidence="1" type="ORF">LARSCL_LOCUS7204</name>
</gene>
<reference evidence="1 2" key="1">
    <citation type="submission" date="2024-04" db="EMBL/GenBank/DDBJ databases">
        <authorList>
            <person name="Rising A."/>
            <person name="Reimegard J."/>
            <person name="Sonavane S."/>
            <person name="Akerstrom W."/>
            <person name="Nylinder S."/>
            <person name="Hedman E."/>
            <person name="Kallberg Y."/>
        </authorList>
    </citation>
    <scope>NUCLEOTIDE SEQUENCE [LARGE SCALE GENOMIC DNA]</scope>
</reference>
<dbReference type="AlphaFoldDB" id="A0AAV1ZQA9"/>
<protein>
    <recommendedName>
        <fullName evidence="3">Ribosomal protein L33</fullName>
    </recommendedName>
</protein>
<accession>A0AAV1ZQA9</accession>
<evidence type="ECO:0000313" key="2">
    <source>
        <dbReference type="Proteomes" id="UP001497382"/>
    </source>
</evidence>
<proteinExistence type="predicted"/>